<protein>
    <submittedName>
        <fullName evidence="1">Uncharacterized protein</fullName>
    </submittedName>
</protein>
<name>A0A2H0PZC8_9BACT</name>
<organism evidence="1 2">
    <name type="scientific">Candidatus Berkelbacteria bacterium CG11_big_fil_rev_8_21_14_0_20_42_15</name>
    <dbReference type="NCBI Taxonomy" id="1974517"/>
    <lineage>
        <taxon>Bacteria</taxon>
        <taxon>Candidatus Berkelbacteria</taxon>
    </lineage>
</organism>
<dbReference type="AlphaFoldDB" id="A0A2H0PZC8"/>
<comment type="caution">
    <text evidence="1">The sequence shown here is derived from an EMBL/GenBank/DDBJ whole genome shotgun (WGS) entry which is preliminary data.</text>
</comment>
<sequence length="238" mass="27161">MAAKDGVTLAQTLLDDYLRRIEEICKERRNPQDIQHAMSNPNFKAEQHGLMDRLAAEYARSFPLIERPLFVTARVGTLKNVAGYRQALGATDPVCNISKWAGDITGKRAFAASIPQVEEDVEFVCASNEELGYPNGATRFQSYEAGLKLGWKLCLASDGPEIRRHYLNQPLGEWKLIAMEPISDSDGDLKVFNVEHNNDGLWLNTDYDNPDNVWNASNHWVFRHNFRYFSRSLREFCF</sequence>
<reference evidence="1 2" key="1">
    <citation type="submission" date="2017-09" db="EMBL/GenBank/DDBJ databases">
        <title>Depth-based differentiation of microbial function through sediment-hosted aquifers and enrichment of novel symbionts in the deep terrestrial subsurface.</title>
        <authorList>
            <person name="Probst A.J."/>
            <person name="Ladd B."/>
            <person name="Jarett J.K."/>
            <person name="Geller-Mcgrath D.E."/>
            <person name="Sieber C.M."/>
            <person name="Emerson J.B."/>
            <person name="Anantharaman K."/>
            <person name="Thomas B.C."/>
            <person name="Malmstrom R."/>
            <person name="Stieglmeier M."/>
            <person name="Klingl A."/>
            <person name="Woyke T."/>
            <person name="Ryan C.M."/>
            <person name="Banfield J.F."/>
        </authorList>
    </citation>
    <scope>NUCLEOTIDE SEQUENCE [LARGE SCALE GENOMIC DNA]</scope>
    <source>
        <strain evidence="1">CG11_big_fil_rev_8_21_14_0_20_42_15</strain>
    </source>
</reference>
<proteinExistence type="predicted"/>
<dbReference type="EMBL" id="PCXF01000032">
    <property type="protein sequence ID" value="PIR27399.1"/>
    <property type="molecule type" value="Genomic_DNA"/>
</dbReference>
<accession>A0A2H0PZC8</accession>
<evidence type="ECO:0000313" key="1">
    <source>
        <dbReference type="EMBL" id="PIR27399.1"/>
    </source>
</evidence>
<evidence type="ECO:0000313" key="2">
    <source>
        <dbReference type="Proteomes" id="UP000231154"/>
    </source>
</evidence>
<dbReference type="Proteomes" id="UP000231154">
    <property type="component" value="Unassembled WGS sequence"/>
</dbReference>
<gene>
    <name evidence="1" type="ORF">COV40_01150</name>
</gene>